<protein>
    <recommendedName>
        <fullName evidence="4">Oligosaccharide flippase family protein</fullName>
    </recommendedName>
</protein>
<evidence type="ECO:0000256" key="1">
    <source>
        <dbReference type="SAM" id="Phobius"/>
    </source>
</evidence>
<sequence>MPVERVPGVRNRWNTPLLLLDQGISSGSNFAASVLAVRAADGAEFANAGIALILVRLTIGVSRSWSCEASVTYSVDLSNVPAEVGRSARTAAVGSLVLALASLAVLAASGALSWGTGLFVVIGGIAMSVGEAARATSILCRRMVPALWYDVIWTVAMVGLMIGLRPHSPEGVLLIWAGSSIVALLVFSRALGHRPPPSGPSVRQRLGLAMEAMADRGGSQVATLILATGLPATMSAGFTAARNLLAPLNPIAIAVFNLAFPASRDAEAAARGRLIVQNVVVISGGVALVCLGIQLAPRDVMVAVAGPTWDSAKEFVLPVSLSYAAMLYVQAASSVARGAGLAREVRVSRLIAAGLGFFPSLAVFFLASPGVALVVVVSAIAFLGSLQFVVFTWNMVTSKGLMRV</sequence>
<proteinExistence type="predicted"/>
<keyword evidence="1" id="KW-0472">Membrane</keyword>
<keyword evidence="1" id="KW-0812">Transmembrane</keyword>
<gene>
    <name evidence="2" type="ORF">K8U61_10050</name>
</gene>
<feature type="transmembrane region" description="Helical" evidence="1">
    <location>
        <begin position="315"/>
        <end position="335"/>
    </location>
</feature>
<evidence type="ECO:0000313" key="3">
    <source>
        <dbReference type="Proteomes" id="UP000780875"/>
    </source>
</evidence>
<name>A0ABS7UC89_9ACTN</name>
<feature type="transmembrane region" description="Helical" evidence="1">
    <location>
        <begin position="96"/>
        <end position="126"/>
    </location>
</feature>
<keyword evidence="3" id="KW-1185">Reference proteome</keyword>
<accession>A0ABS7UC89</accession>
<feature type="transmembrane region" description="Helical" evidence="1">
    <location>
        <begin position="373"/>
        <end position="396"/>
    </location>
</feature>
<feature type="transmembrane region" description="Helical" evidence="1">
    <location>
        <begin position="146"/>
        <end position="164"/>
    </location>
</feature>
<organism evidence="2 3">
    <name type="scientific">Nocardioides mangrovi</name>
    <dbReference type="NCBI Taxonomy" id="2874580"/>
    <lineage>
        <taxon>Bacteria</taxon>
        <taxon>Bacillati</taxon>
        <taxon>Actinomycetota</taxon>
        <taxon>Actinomycetes</taxon>
        <taxon>Propionibacteriales</taxon>
        <taxon>Nocardioidaceae</taxon>
        <taxon>Nocardioides</taxon>
    </lineage>
</organism>
<keyword evidence="1" id="KW-1133">Transmembrane helix</keyword>
<dbReference type="Proteomes" id="UP000780875">
    <property type="component" value="Unassembled WGS sequence"/>
</dbReference>
<feature type="transmembrane region" description="Helical" evidence="1">
    <location>
        <begin position="347"/>
        <end position="367"/>
    </location>
</feature>
<evidence type="ECO:0008006" key="4">
    <source>
        <dbReference type="Google" id="ProtNLM"/>
    </source>
</evidence>
<feature type="transmembrane region" description="Helical" evidence="1">
    <location>
        <begin position="274"/>
        <end position="295"/>
    </location>
</feature>
<reference evidence="2 3" key="1">
    <citation type="submission" date="2021-09" db="EMBL/GenBank/DDBJ databases">
        <title>Whole genome sequence of Nocardioides sp. GBK3QG-3.</title>
        <authorList>
            <person name="Tuo L."/>
        </authorList>
    </citation>
    <scope>NUCLEOTIDE SEQUENCE [LARGE SCALE GENOMIC DNA]</scope>
    <source>
        <strain evidence="2 3">GBK3QG-3</strain>
    </source>
</reference>
<comment type="caution">
    <text evidence="2">The sequence shown here is derived from an EMBL/GenBank/DDBJ whole genome shotgun (WGS) entry which is preliminary data.</text>
</comment>
<evidence type="ECO:0000313" key="2">
    <source>
        <dbReference type="EMBL" id="MBZ5738502.1"/>
    </source>
</evidence>
<feature type="transmembrane region" description="Helical" evidence="1">
    <location>
        <begin position="171"/>
        <end position="191"/>
    </location>
</feature>
<dbReference type="EMBL" id="JAIQZJ010000005">
    <property type="protein sequence ID" value="MBZ5738502.1"/>
    <property type="molecule type" value="Genomic_DNA"/>
</dbReference>
<feature type="transmembrane region" description="Helical" evidence="1">
    <location>
        <begin position="244"/>
        <end position="262"/>
    </location>
</feature>